<dbReference type="Pfam" id="PF00403">
    <property type="entry name" value="HMA"/>
    <property type="match status" value="1"/>
</dbReference>
<keyword evidence="3" id="KW-1185">Reference proteome</keyword>
<dbReference type="SUPFAM" id="SSF55008">
    <property type="entry name" value="HMA, heavy metal-associated domain"/>
    <property type="match status" value="1"/>
</dbReference>
<evidence type="ECO:0000313" key="3">
    <source>
        <dbReference type="Proteomes" id="UP001344906"/>
    </source>
</evidence>
<dbReference type="PRINTS" id="PR00944">
    <property type="entry name" value="CUEXPORT"/>
</dbReference>
<evidence type="ECO:0000259" key="1">
    <source>
        <dbReference type="PROSITE" id="PS50846"/>
    </source>
</evidence>
<evidence type="ECO:0000313" key="2">
    <source>
        <dbReference type="EMBL" id="GLV55698.1"/>
    </source>
</evidence>
<gene>
    <name evidence="2" type="primary">copZ</name>
    <name evidence="2" type="ORF">KDH_25420</name>
</gene>
<dbReference type="CDD" id="cd00371">
    <property type="entry name" value="HMA"/>
    <property type="match status" value="1"/>
</dbReference>
<dbReference type="InterPro" id="IPR000428">
    <property type="entry name" value="Cu-bd"/>
</dbReference>
<dbReference type="InterPro" id="IPR006122">
    <property type="entry name" value="HMA_Cu_ion-bd"/>
</dbReference>
<dbReference type="Proteomes" id="UP001344906">
    <property type="component" value="Unassembled WGS sequence"/>
</dbReference>
<protein>
    <submittedName>
        <fullName evidence="2">Copper chaperone CopZ</fullName>
    </submittedName>
</protein>
<name>A0ABQ6FT71_9CHLR</name>
<accession>A0ABQ6FT71</accession>
<dbReference type="EMBL" id="BSRI01000001">
    <property type="protein sequence ID" value="GLV55698.1"/>
    <property type="molecule type" value="Genomic_DNA"/>
</dbReference>
<dbReference type="Gene3D" id="3.30.70.100">
    <property type="match status" value="1"/>
</dbReference>
<feature type="domain" description="HMA" evidence="1">
    <location>
        <begin position="6"/>
        <end position="72"/>
    </location>
</feature>
<dbReference type="RefSeq" id="WP_338250272.1">
    <property type="nucleotide sequence ID" value="NZ_BSRI01000001.1"/>
</dbReference>
<dbReference type="NCBIfam" id="TIGR00003">
    <property type="entry name" value="copper ion binding protein"/>
    <property type="match status" value="1"/>
</dbReference>
<organism evidence="2 3">
    <name type="scientific">Dictyobacter halimunensis</name>
    <dbReference type="NCBI Taxonomy" id="3026934"/>
    <lineage>
        <taxon>Bacteria</taxon>
        <taxon>Bacillati</taxon>
        <taxon>Chloroflexota</taxon>
        <taxon>Ktedonobacteria</taxon>
        <taxon>Ktedonobacterales</taxon>
        <taxon>Dictyobacteraceae</taxon>
        <taxon>Dictyobacter</taxon>
    </lineage>
</organism>
<dbReference type="InterPro" id="IPR006121">
    <property type="entry name" value="HMA_dom"/>
</dbReference>
<proteinExistence type="predicted"/>
<dbReference type="InterPro" id="IPR036163">
    <property type="entry name" value="HMA_dom_sf"/>
</dbReference>
<reference evidence="2 3" key="1">
    <citation type="submission" date="2023-02" db="EMBL/GenBank/DDBJ databases">
        <title>Dictyobacter halimunensis sp. nov., a new member of the class Ktedonobacteria from forest soil in a geothermal area.</title>
        <authorList>
            <person name="Rachmania M.K."/>
            <person name="Ningsih F."/>
            <person name="Sakai Y."/>
            <person name="Yabe S."/>
            <person name="Yokota A."/>
            <person name="Sjamsuridzal W."/>
        </authorList>
    </citation>
    <scope>NUCLEOTIDE SEQUENCE [LARGE SCALE GENOMIC DNA]</scope>
    <source>
        <strain evidence="2 3">S3.2.2.5</strain>
    </source>
</reference>
<dbReference type="PROSITE" id="PS50846">
    <property type="entry name" value="HMA_2"/>
    <property type="match status" value="1"/>
</dbReference>
<comment type="caution">
    <text evidence="2">The sequence shown here is derived from an EMBL/GenBank/DDBJ whole genome shotgun (WGS) entry which is preliminary data.</text>
</comment>
<sequence>MTTHTHEITLSVPDVSCEHCVKTINQALGGLDGVQSVNTDIPTKSVHLNYDPSHVSLEKIEEVLDDAGYTVTK</sequence>